<keyword evidence="9" id="KW-1185">Reference proteome</keyword>
<feature type="transmembrane region" description="Helical" evidence="6">
    <location>
        <begin position="77"/>
        <end position="100"/>
    </location>
</feature>
<protein>
    <recommendedName>
        <fullName evidence="7">Rhodopsin domain-containing protein</fullName>
    </recommendedName>
</protein>
<comment type="similarity">
    <text evidence="5">Belongs to the SAT4 family.</text>
</comment>
<dbReference type="PANTHER" id="PTHR33048:SF146">
    <property type="entry name" value="INTEGRAL MEMBRANE PROTEIN"/>
    <property type="match status" value="1"/>
</dbReference>
<dbReference type="Proteomes" id="UP000012338">
    <property type="component" value="Unassembled WGS sequence"/>
</dbReference>
<dbReference type="PANTHER" id="PTHR33048">
    <property type="entry name" value="PTH11-LIKE INTEGRAL MEMBRANE PROTEIN (AFU_ORTHOLOGUE AFUA_5G11245)"/>
    <property type="match status" value="1"/>
</dbReference>
<evidence type="ECO:0000256" key="1">
    <source>
        <dbReference type="ARBA" id="ARBA00004141"/>
    </source>
</evidence>
<dbReference type="InterPro" id="IPR049326">
    <property type="entry name" value="Rhodopsin_dom_fungi"/>
</dbReference>
<gene>
    <name evidence="8" type="ORF">COCC4DRAFT_133256</name>
</gene>
<reference evidence="8 9" key="1">
    <citation type="journal article" date="2012" name="PLoS Pathog.">
        <title>Diverse lifestyles and strategies of plant pathogenesis encoded in the genomes of eighteen Dothideomycetes fungi.</title>
        <authorList>
            <person name="Ohm R.A."/>
            <person name="Feau N."/>
            <person name="Henrissat B."/>
            <person name="Schoch C.L."/>
            <person name="Horwitz B.A."/>
            <person name="Barry K.W."/>
            <person name="Condon B.J."/>
            <person name="Copeland A.C."/>
            <person name="Dhillon B."/>
            <person name="Glaser F."/>
            <person name="Hesse C.N."/>
            <person name="Kosti I."/>
            <person name="LaButti K."/>
            <person name="Lindquist E.A."/>
            <person name="Lucas S."/>
            <person name="Salamov A.A."/>
            <person name="Bradshaw R.E."/>
            <person name="Ciuffetti L."/>
            <person name="Hamelin R.C."/>
            <person name="Kema G.H.J."/>
            <person name="Lawrence C."/>
            <person name="Scott J.A."/>
            <person name="Spatafora J.W."/>
            <person name="Turgeon B.G."/>
            <person name="de Wit P.J.G.M."/>
            <person name="Zhong S."/>
            <person name="Goodwin S.B."/>
            <person name="Grigoriev I.V."/>
        </authorList>
    </citation>
    <scope>NUCLEOTIDE SEQUENCE [LARGE SCALE GENOMIC DNA]</scope>
    <source>
        <strain evidence="9">C4 / ATCC 48331 / race T</strain>
    </source>
</reference>
<evidence type="ECO:0000259" key="7">
    <source>
        <dbReference type="Pfam" id="PF20684"/>
    </source>
</evidence>
<evidence type="ECO:0000256" key="2">
    <source>
        <dbReference type="ARBA" id="ARBA00022692"/>
    </source>
</evidence>
<reference evidence="9" key="2">
    <citation type="journal article" date="2013" name="PLoS Genet.">
        <title>Comparative genome structure, secondary metabolite, and effector coding capacity across Cochliobolus pathogens.</title>
        <authorList>
            <person name="Condon B.J."/>
            <person name="Leng Y."/>
            <person name="Wu D."/>
            <person name="Bushley K.E."/>
            <person name="Ohm R.A."/>
            <person name="Otillar R."/>
            <person name="Martin J."/>
            <person name="Schackwitz W."/>
            <person name="Grimwood J."/>
            <person name="MohdZainudin N."/>
            <person name="Xue C."/>
            <person name="Wang R."/>
            <person name="Manning V.A."/>
            <person name="Dhillon B."/>
            <person name="Tu Z.J."/>
            <person name="Steffenson B.J."/>
            <person name="Salamov A."/>
            <person name="Sun H."/>
            <person name="Lowry S."/>
            <person name="LaButti K."/>
            <person name="Han J."/>
            <person name="Copeland A."/>
            <person name="Lindquist E."/>
            <person name="Barry K."/>
            <person name="Schmutz J."/>
            <person name="Baker S.E."/>
            <person name="Ciuffetti L.M."/>
            <person name="Grigoriev I.V."/>
            <person name="Zhong S."/>
            <person name="Turgeon B.G."/>
        </authorList>
    </citation>
    <scope>NUCLEOTIDE SEQUENCE [LARGE SCALE GENOMIC DNA]</scope>
    <source>
        <strain evidence="9">C4 / ATCC 48331 / race T</strain>
    </source>
</reference>
<evidence type="ECO:0000256" key="4">
    <source>
        <dbReference type="ARBA" id="ARBA00023136"/>
    </source>
</evidence>
<dbReference type="InterPro" id="IPR052337">
    <property type="entry name" value="SAT4-like"/>
</dbReference>
<feature type="transmembrane region" description="Helical" evidence="6">
    <location>
        <begin position="197"/>
        <end position="219"/>
    </location>
</feature>
<dbReference type="AlphaFoldDB" id="N4XKA2"/>
<evidence type="ECO:0000313" key="9">
    <source>
        <dbReference type="Proteomes" id="UP000012338"/>
    </source>
</evidence>
<organism evidence="8 9">
    <name type="scientific">Cochliobolus heterostrophus (strain C4 / ATCC 48331 / race T)</name>
    <name type="common">Southern corn leaf blight fungus</name>
    <name type="synonym">Bipolaris maydis</name>
    <dbReference type="NCBI Taxonomy" id="665024"/>
    <lineage>
        <taxon>Eukaryota</taxon>
        <taxon>Fungi</taxon>
        <taxon>Dikarya</taxon>
        <taxon>Ascomycota</taxon>
        <taxon>Pezizomycotina</taxon>
        <taxon>Dothideomycetes</taxon>
        <taxon>Pleosporomycetidae</taxon>
        <taxon>Pleosporales</taxon>
        <taxon>Pleosporineae</taxon>
        <taxon>Pleosporaceae</taxon>
        <taxon>Bipolaris</taxon>
    </lineage>
</organism>
<evidence type="ECO:0000256" key="3">
    <source>
        <dbReference type="ARBA" id="ARBA00022989"/>
    </source>
</evidence>
<dbReference type="EMBL" id="KB733450">
    <property type="protein sequence ID" value="ENI06946.1"/>
    <property type="molecule type" value="Genomic_DNA"/>
</dbReference>
<keyword evidence="3 6" id="KW-1133">Transmembrane helix</keyword>
<comment type="subcellular location">
    <subcellularLocation>
        <location evidence="1">Membrane</location>
        <topology evidence="1">Multi-pass membrane protein</topology>
    </subcellularLocation>
</comment>
<dbReference type="Pfam" id="PF20684">
    <property type="entry name" value="Fung_rhodopsin"/>
    <property type="match status" value="1"/>
</dbReference>
<dbReference type="GeneID" id="25837205"/>
<accession>N4XKA2</accession>
<keyword evidence="2 6" id="KW-0812">Transmembrane</keyword>
<proteinExistence type="inferred from homology"/>
<evidence type="ECO:0000256" key="5">
    <source>
        <dbReference type="ARBA" id="ARBA00038359"/>
    </source>
</evidence>
<keyword evidence="4 6" id="KW-0472">Membrane</keyword>
<dbReference type="GO" id="GO:0016020">
    <property type="term" value="C:membrane"/>
    <property type="evidence" value="ECO:0007669"/>
    <property type="project" value="UniProtKB-SubCell"/>
</dbReference>
<evidence type="ECO:0000256" key="6">
    <source>
        <dbReference type="SAM" id="Phobius"/>
    </source>
</evidence>
<feature type="transmembrane region" description="Helical" evidence="6">
    <location>
        <begin position="42"/>
        <end position="65"/>
    </location>
</feature>
<name>N4XKA2_COCH4</name>
<feature type="domain" description="Rhodopsin" evidence="7">
    <location>
        <begin position="34"/>
        <end position="218"/>
    </location>
</feature>
<sequence length="296" mass="32875">LLLVTSVYISKVGLLFRMLDVQERRIAPYPSLAEDEFHAQKIFFFTNPGLWLTLWSVEFSLLAFYKRIMAGIKSYENCWWAVLCYCVISFIVVIVLHITACGPSPSFWFDQDGCGADDGRRPLISFRAGFTSDLTTDIMIMILSIGVIRNLRIPLMRKLQICTLLGLGLLVVIASIVRMIQVGTTISPKRMTSVGTWLALWSIVESSVVVIVGCGPGLYRKAKSVSSNTPSYAYNSRGYIRTSDSRKANAEKHPEELYGLTIKTEISGRSSEGSKEDLIENHGAGKITVTKSVIAD</sequence>
<evidence type="ECO:0000313" key="8">
    <source>
        <dbReference type="EMBL" id="ENI06946.1"/>
    </source>
</evidence>
<feature type="transmembrane region" description="Helical" evidence="6">
    <location>
        <begin position="159"/>
        <end position="177"/>
    </location>
</feature>
<dbReference type="HOGENOM" id="CLU_046870_0_0_1"/>
<feature type="non-terminal residue" evidence="8">
    <location>
        <position position="1"/>
    </location>
</feature>
<feature type="transmembrane region" description="Helical" evidence="6">
    <location>
        <begin position="128"/>
        <end position="147"/>
    </location>
</feature>
<dbReference type="OrthoDB" id="444631at2759"/>